<dbReference type="SUPFAM" id="SSF141371">
    <property type="entry name" value="PilZ domain-like"/>
    <property type="match status" value="1"/>
</dbReference>
<dbReference type="Gene3D" id="2.40.10.220">
    <property type="entry name" value="predicted glycosyltransferase like domains"/>
    <property type="match status" value="1"/>
</dbReference>
<reference evidence="3" key="1">
    <citation type="submission" date="2006-08" db="EMBL/GenBank/DDBJ databases">
        <title>Complete sequence of Alkalilimnicola ehrilichei MLHE-1.</title>
        <authorList>
            <person name="Copeland A."/>
            <person name="Lucas S."/>
            <person name="Lapidus A."/>
            <person name="Barry K."/>
            <person name="Detter J.C."/>
            <person name="Glavina del Rio T."/>
            <person name="Hammon N."/>
            <person name="Israni S."/>
            <person name="Dalin E."/>
            <person name="Tice H."/>
            <person name="Pitluck S."/>
            <person name="Sims D."/>
            <person name="Brettin T."/>
            <person name="Bruce D."/>
            <person name="Han C."/>
            <person name="Tapia R."/>
            <person name="Gilna P."/>
            <person name="Schmutz J."/>
            <person name="Larimer F."/>
            <person name="Land M."/>
            <person name="Hauser L."/>
            <person name="Kyrpides N."/>
            <person name="Mikhailova N."/>
            <person name="Oremland R.S."/>
            <person name="Hoeft S.E."/>
            <person name="Switzer-Blum J."/>
            <person name="Kulp T."/>
            <person name="King G."/>
            <person name="Tabita R."/>
            <person name="Witte B."/>
            <person name="Santini J.M."/>
            <person name="Basu P."/>
            <person name="Hollibaugh J.T."/>
            <person name="Xie G."/>
            <person name="Stolz J.F."/>
            <person name="Richardson P."/>
        </authorList>
    </citation>
    <scope>NUCLEOTIDE SEQUENCE [LARGE SCALE GENOMIC DNA]</scope>
    <source>
        <strain evidence="3">ATCC BAA-1101 / DSM 17681 / MLHE-1</strain>
    </source>
</reference>
<dbReference type="Pfam" id="PF07238">
    <property type="entry name" value="PilZ"/>
    <property type="match status" value="1"/>
</dbReference>
<accession>Q0ACC1</accession>
<dbReference type="HOGENOM" id="CLU_1297636_0_0_6"/>
<dbReference type="InterPro" id="IPR009875">
    <property type="entry name" value="PilZ_domain"/>
</dbReference>
<feature type="domain" description="PilZ" evidence="1">
    <location>
        <begin position="117"/>
        <end position="192"/>
    </location>
</feature>
<dbReference type="EMBL" id="CP000453">
    <property type="protein sequence ID" value="ABI55516.1"/>
    <property type="molecule type" value="Genomic_DNA"/>
</dbReference>
<gene>
    <name evidence="2" type="ordered locus">Mlg_0161</name>
</gene>
<organism evidence="2 3">
    <name type="scientific">Alkalilimnicola ehrlichii (strain ATCC BAA-1101 / DSM 17681 / MLHE-1)</name>
    <dbReference type="NCBI Taxonomy" id="187272"/>
    <lineage>
        <taxon>Bacteria</taxon>
        <taxon>Pseudomonadati</taxon>
        <taxon>Pseudomonadota</taxon>
        <taxon>Gammaproteobacteria</taxon>
        <taxon>Chromatiales</taxon>
        <taxon>Ectothiorhodospiraceae</taxon>
        <taxon>Alkalilimnicola</taxon>
    </lineage>
</organism>
<dbReference type="AlphaFoldDB" id="Q0ACC1"/>
<evidence type="ECO:0000259" key="1">
    <source>
        <dbReference type="Pfam" id="PF07238"/>
    </source>
</evidence>
<dbReference type="KEGG" id="aeh:Mlg_0161"/>
<dbReference type="OrthoDB" id="7364397at2"/>
<evidence type="ECO:0000313" key="2">
    <source>
        <dbReference type="EMBL" id="ABI55516.1"/>
    </source>
</evidence>
<name>Q0ACC1_ALKEH</name>
<sequence length="212" mass="23928">MDIKTLVNEYRTAWEGTLRGLNWPERLRKLDEIHAELYKRVGNEIAFRRASPELVAELIRGLGQPPVNSLAQARIYANSGDPRHRRASEKYMAQQPLGELARETPGYSDDTPAYWVDRRRHRRVPQGCPVSLWAHGRRTECAMRDLSRGGAAVEDCDGLNPGDRVSVRIPGFGMKLAAVVRTRVNRIGLAFESQLPWEPRPATQPSPMAQAH</sequence>
<keyword evidence="3" id="KW-1185">Reference proteome</keyword>
<dbReference type="GO" id="GO:0035438">
    <property type="term" value="F:cyclic-di-GMP binding"/>
    <property type="evidence" value="ECO:0007669"/>
    <property type="project" value="InterPro"/>
</dbReference>
<dbReference type="Proteomes" id="UP000001962">
    <property type="component" value="Chromosome"/>
</dbReference>
<dbReference type="RefSeq" id="WP_011627912.1">
    <property type="nucleotide sequence ID" value="NC_008340.1"/>
</dbReference>
<protein>
    <submittedName>
        <fullName evidence="2">Type IV pilus assembly PilZ</fullName>
    </submittedName>
</protein>
<evidence type="ECO:0000313" key="3">
    <source>
        <dbReference type="Proteomes" id="UP000001962"/>
    </source>
</evidence>
<proteinExistence type="predicted"/>